<evidence type="ECO:0000313" key="1">
    <source>
        <dbReference type="EMBL" id="CAD9529432.1"/>
    </source>
</evidence>
<proteinExistence type="predicted"/>
<organism evidence="1">
    <name type="scientific">Alexandrium andersonii</name>
    <dbReference type="NCBI Taxonomy" id="327968"/>
    <lineage>
        <taxon>Eukaryota</taxon>
        <taxon>Sar</taxon>
        <taxon>Alveolata</taxon>
        <taxon>Dinophyceae</taxon>
        <taxon>Gonyaulacales</taxon>
        <taxon>Pyrocystaceae</taxon>
        <taxon>Alexandrium</taxon>
    </lineage>
</organism>
<dbReference type="Gene3D" id="3.40.47.10">
    <property type="match status" value="1"/>
</dbReference>
<dbReference type="EMBL" id="HBGQ01092587">
    <property type="protein sequence ID" value="CAD9529432.1"/>
    <property type="molecule type" value="Transcribed_RNA"/>
</dbReference>
<protein>
    <submittedName>
        <fullName evidence="1">Uncharacterized protein</fullName>
    </submittedName>
</protein>
<gene>
    <name evidence="1" type="ORF">AAND1436_LOCUS44170</name>
</gene>
<dbReference type="SUPFAM" id="SSF53901">
    <property type="entry name" value="Thiolase-like"/>
    <property type="match status" value="1"/>
</dbReference>
<name>A0A7S2IW76_9DINO</name>
<reference evidence="1" key="1">
    <citation type="submission" date="2021-01" db="EMBL/GenBank/DDBJ databases">
        <authorList>
            <person name="Corre E."/>
            <person name="Pelletier E."/>
            <person name="Niang G."/>
            <person name="Scheremetjew M."/>
            <person name="Finn R."/>
            <person name="Kale V."/>
            <person name="Holt S."/>
            <person name="Cochrane G."/>
            <person name="Meng A."/>
            <person name="Brown T."/>
            <person name="Cohen L."/>
        </authorList>
    </citation>
    <scope>NUCLEOTIDE SEQUENCE</scope>
    <source>
        <strain evidence="1">CCMP2222</strain>
    </source>
</reference>
<sequence>MTSLIAATLMCKSLVGVPVNHLRQLNPNLEQSAFDAFYNSEMGCTFYTCGNVHVSSFGFGGSNGHCILWGQSLFGIPDVPSALMRRLKKMAAPEVRVAGADPAEWEWDGPDKDLRPGDKYVIELDSTDEPDKALKWEKVVGSGEEDDGEDDYYCITGPFNEWDTDRMEDGPITGMRTITVEVPSSGEVEFRFVKNGEEEEGLLFPPSEKCKRRTAPILGPEIPKTERTKNKGTWMATAEPNDLLKIDLFICRGRKSVQWKSLGPEE</sequence>
<dbReference type="InterPro" id="IPR016039">
    <property type="entry name" value="Thiolase-like"/>
</dbReference>
<accession>A0A7S2IW76</accession>
<dbReference type="GO" id="GO:0016746">
    <property type="term" value="F:acyltransferase activity"/>
    <property type="evidence" value="ECO:0007669"/>
    <property type="project" value="InterPro"/>
</dbReference>
<dbReference type="AlphaFoldDB" id="A0A7S2IW76"/>